<evidence type="ECO:0008006" key="7">
    <source>
        <dbReference type="Google" id="ProtNLM"/>
    </source>
</evidence>
<dbReference type="Gene3D" id="3.30.565.10">
    <property type="entry name" value="Histidine kinase-like ATPase, C-terminal domain"/>
    <property type="match status" value="1"/>
</dbReference>
<keyword evidence="6" id="KW-1185">Reference proteome</keyword>
<feature type="domain" description="GAF" evidence="3">
    <location>
        <begin position="407"/>
        <end position="585"/>
    </location>
</feature>
<name>A0ABP5YEM9_9ACTN</name>
<gene>
    <name evidence="5" type="ORF">GCM10010406_15030</name>
</gene>
<dbReference type="Proteomes" id="UP001501358">
    <property type="component" value="Unassembled WGS sequence"/>
</dbReference>
<dbReference type="PANTHER" id="PTHR43156">
    <property type="entry name" value="STAGE II SPORULATION PROTEIN E-RELATED"/>
    <property type="match status" value="1"/>
</dbReference>
<dbReference type="PANTHER" id="PTHR43156:SF2">
    <property type="entry name" value="STAGE II SPORULATION PROTEIN E"/>
    <property type="match status" value="1"/>
</dbReference>
<dbReference type="Pfam" id="PF07228">
    <property type="entry name" value="SpoIIE"/>
    <property type="match status" value="1"/>
</dbReference>
<dbReference type="Gene3D" id="3.30.450.40">
    <property type="match status" value="2"/>
</dbReference>
<dbReference type="InterPro" id="IPR003594">
    <property type="entry name" value="HATPase_dom"/>
</dbReference>
<reference evidence="6" key="1">
    <citation type="journal article" date="2019" name="Int. J. Syst. Evol. Microbiol.">
        <title>The Global Catalogue of Microorganisms (GCM) 10K type strain sequencing project: providing services to taxonomists for standard genome sequencing and annotation.</title>
        <authorList>
            <consortium name="The Broad Institute Genomics Platform"/>
            <consortium name="The Broad Institute Genome Sequencing Center for Infectious Disease"/>
            <person name="Wu L."/>
            <person name="Ma J."/>
        </authorList>
    </citation>
    <scope>NUCLEOTIDE SEQUENCE [LARGE SCALE GENOMIC DNA]</scope>
    <source>
        <strain evidence="6">JCM 6307</strain>
    </source>
</reference>
<dbReference type="SUPFAM" id="SSF55781">
    <property type="entry name" value="GAF domain-like"/>
    <property type="match status" value="2"/>
</dbReference>
<dbReference type="SUPFAM" id="SSF55874">
    <property type="entry name" value="ATPase domain of HSP90 chaperone/DNA topoisomerase II/histidine kinase"/>
    <property type="match status" value="1"/>
</dbReference>
<feature type="region of interest" description="Disordered" evidence="2">
    <location>
        <begin position="307"/>
        <end position="368"/>
    </location>
</feature>
<proteinExistence type="predicted"/>
<protein>
    <recommendedName>
        <fullName evidence="7">Protein phosphatase</fullName>
    </recommendedName>
</protein>
<dbReference type="SMART" id="SM00331">
    <property type="entry name" value="PP2C_SIG"/>
    <property type="match status" value="1"/>
</dbReference>
<feature type="compositionally biased region" description="Low complexity" evidence="2">
    <location>
        <begin position="328"/>
        <end position="363"/>
    </location>
</feature>
<dbReference type="RefSeq" id="WP_344382328.1">
    <property type="nucleotide sequence ID" value="NZ_BAAATA010000006.1"/>
</dbReference>
<accession>A0ABP5YEM9</accession>
<comment type="caution">
    <text evidence="5">The sequence shown here is derived from an EMBL/GenBank/DDBJ whole genome shotgun (WGS) entry which is preliminary data.</text>
</comment>
<sequence>MRHQRQTGPLRGRLPATARARERFFRHDESPAGSEVREEILASWQRSRLLGIDRDAPVIPTESELDPDTRLIRAARPALEWLYGHFRGAPVTVVLADSRARIVYRVGGPGALELLDAAGLVLGASSDEQFMGTSSVSMVLSTQEPFTVVGEEHFVHGLQVLTCMASPVRNPIGGGLEGAVNLSVPSRLADHRMALTLHEATGRIERRLLELSTRRERALVEDFLRSRTRSGHTVLDLGTGRLLPGAAGERPVSAAEHSLLLEKAAELLSAGRTALLDVPLSGGRTAVLRLRPLRHGEVEGAAVEVGFRDRGGPRSMPLASPPGGGPQVPLLTPAGVPAAATGTGPDKETAAGADARTGAPAAGSGADRAENGADRWLLMVGESRAGRLALEARRRLSLLNEAGLRIGTTLDVRRTAEELTEVAVPRFADVAVVDLMQGVEQGVEQGEEPPSGGTAVRGAVRRSAAGAEGASNAAAACGVGQVFRLPSGSPQARCLAAGQPVPDSALHIPGTPPSPLGRPVALLGEGLHSCLAVPLRARGTVLGVAAFYRRGKDRPFEEDDLALGGELGARAAVAVDSARRFTHERETALALQRSLLPTCLPRLSGVEVASRYLPARGACGVGGDWFDVIPLPGTRVALVVGDVAGHGVHATATMGRLRTAVHTLADLDLPPEEVLAHLDSLVSRRPAGGDGEDAAVGATCLYLVHDPVSRRCTAARAGHPPPAVIPPGGGRPYLLDVPAGPPLGLGGLMPYEAFEAELPGGSLLALYTNGLTRARDRYAVDREERLLDALGRPAPSLDALCDSTIGELLPEEAREEQHDDIALLVARPRVLADEKVAAWELPSDPAVVRTSRALVARQLRDWGLPYLEDSTELVVSELVTNAVRYGGDGPVRLRLLRDTTLICEVSDTSSSSPRIRRAGTTEEGGRGLFLVARFSQGWGARYTPGGKTVWAEQSLSASRGPGTLDEDSLLDLFDTDAPAA</sequence>
<evidence type="ECO:0000313" key="5">
    <source>
        <dbReference type="EMBL" id="GAA2479820.1"/>
    </source>
</evidence>
<dbReference type="InterPro" id="IPR036890">
    <property type="entry name" value="HATPase_C_sf"/>
</dbReference>
<keyword evidence="1" id="KW-0378">Hydrolase</keyword>
<dbReference type="InterPro" id="IPR003018">
    <property type="entry name" value="GAF"/>
</dbReference>
<dbReference type="InterPro" id="IPR001932">
    <property type="entry name" value="PPM-type_phosphatase-like_dom"/>
</dbReference>
<evidence type="ECO:0000313" key="6">
    <source>
        <dbReference type="Proteomes" id="UP001501358"/>
    </source>
</evidence>
<dbReference type="Pfam" id="PF13185">
    <property type="entry name" value="GAF_2"/>
    <property type="match status" value="1"/>
</dbReference>
<evidence type="ECO:0000256" key="1">
    <source>
        <dbReference type="ARBA" id="ARBA00022801"/>
    </source>
</evidence>
<evidence type="ECO:0000259" key="4">
    <source>
        <dbReference type="SMART" id="SM00331"/>
    </source>
</evidence>
<evidence type="ECO:0000259" key="3">
    <source>
        <dbReference type="SMART" id="SM00065"/>
    </source>
</evidence>
<feature type="domain" description="PPM-type phosphatase" evidence="4">
    <location>
        <begin position="603"/>
        <end position="828"/>
    </location>
</feature>
<dbReference type="Pfam" id="PF13581">
    <property type="entry name" value="HATPase_c_2"/>
    <property type="match status" value="1"/>
</dbReference>
<dbReference type="CDD" id="cd16936">
    <property type="entry name" value="HATPase_RsbW-like"/>
    <property type="match status" value="1"/>
</dbReference>
<dbReference type="SMART" id="SM00065">
    <property type="entry name" value="GAF"/>
    <property type="match status" value="1"/>
</dbReference>
<dbReference type="InterPro" id="IPR052016">
    <property type="entry name" value="Bact_Sigma-Reg"/>
</dbReference>
<evidence type="ECO:0000256" key="2">
    <source>
        <dbReference type="SAM" id="MobiDB-lite"/>
    </source>
</evidence>
<dbReference type="Gene3D" id="3.60.40.10">
    <property type="entry name" value="PPM-type phosphatase domain"/>
    <property type="match status" value="1"/>
</dbReference>
<dbReference type="EMBL" id="BAAATA010000006">
    <property type="protein sequence ID" value="GAA2479820.1"/>
    <property type="molecule type" value="Genomic_DNA"/>
</dbReference>
<organism evidence="5 6">
    <name type="scientific">Streptomyces thermolineatus</name>
    <dbReference type="NCBI Taxonomy" id="44033"/>
    <lineage>
        <taxon>Bacteria</taxon>
        <taxon>Bacillati</taxon>
        <taxon>Actinomycetota</taxon>
        <taxon>Actinomycetes</taxon>
        <taxon>Kitasatosporales</taxon>
        <taxon>Streptomycetaceae</taxon>
        <taxon>Streptomyces</taxon>
    </lineage>
</organism>
<dbReference type="InterPro" id="IPR029016">
    <property type="entry name" value="GAF-like_dom_sf"/>
</dbReference>
<dbReference type="InterPro" id="IPR036457">
    <property type="entry name" value="PPM-type-like_dom_sf"/>
</dbReference>